<keyword evidence="2" id="KW-1185">Reference proteome</keyword>
<dbReference type="InterPro" id="IPR036397">
    <property type="entry name" value="RNaseH_sf"/>
</dbReference>
<dbReference type="Proteomes" id="UP000299102">
    <property type="component" value="Unassembled WGS sequence"/>
</dbReference>
<gene>
    <name evidence="1" type="ORF">EVAR_33693_1</name>
</gene>
<accession>A0A4C1VP20</accession>
<evidence type="ECO:0000313" key="1">
    <source>
        <dbReference type="EMBL" id="GBP40117.1"/>
    </source>
</evidence>
<name>A0A4C1VP20_EUMVA</name>
<dbReference type="AlphaFoldDB" id="A0A4C1VP20"/>
<dbReference type="PANTHER" id="PTHR47331">
    <property type="entry name" value="PHD-TYPE DOMAIN-CONTAINING PROTEIN"/>
    <property type="match status" value="1"/>
</dbReference>
<sequence length="148" mass="16872">MRPTVSTVVKSCLQCCIRRPAPSVPSTGNLRAARLAHRRRPFTYVDLYYLGLYNVTIRRQHHKPYMAFVTSLTSRMVHLEVTGIISADSAILAIRRMMARRGSSVEICNDNATTELMRSYKRLPAKPQRERHQHERSTGATSLLVFLS</sequence>
<organism evidence="1 2">
    <name type="scientific">Eumeta variegata</name>
    <name type="common">Bagworm moth</name>
    <name type="synonym">Eumeta japonica</name>
    <dbReference type="NCBI Taxonomy" id="151549"/>
    <lineage>
        <taxon>Eukaryota</taxon>
        <taxon>Metazoa</taxon>
        <taxon>Ecdysozoa</taxon>
        <taxon>Arthropoda</taxon>
        <taxon>Hexapoda</taxon>
        <taxon>Insecta</taxon>
        <taxon>Pterygota</taxon>
        <taxon>Neoptera</taxon>
        <taxon>Endopterygota</taxon>
        <taxon>Lepidoptera</taxon>
        <taxon>Glossata</taxon>
        <taxon>Ditrysia</taxon>
        <taxon>Tineoidea</taxon>
        <taxon>Psychidae</taxon>
        <taxon>Oiketicinae</taxon>
        <taxon>Eumeta</taxon>
    </lineage>
</organism>
<reference evidence="1 2" key="1">
    <citation type="journal article" date="2019" name="Commun. Biol.">
        <title>The bagworm genome reveals a unique fibroin gene that provides high tensile strength.</title>
        <authorList>
            <person name="Kono N."/>
            <person name="Nakamura H."/>
            <person name="Ohtoshi R."/>
            <person name="Tomita M."/>
            <person name="Numata K."/>
            <person name="Arakawa K."/>
        </authorList>
    </citation>
    <scope>NUCLEOTIDE SEQUENCE [LARGE SCALE GENOMIC DNA]</scope>
</reference>
<comment type="caution">
    <text evidence="1">The sequence shown here is derived from an EMBL/GenBank/DDBJ whole genome shotgun (WGS) entry which is preliminary data.</text>
</comment>
<evidence type="ECO:0000313" key="2">
    <source>
        <dbReference type="Proteomes" id="UP000299102"/>
    </source>
</evidence>
<dbReference type="Gene3D" id="3.30.420.10">
    <property type="entry name" value="Ribonuclease H-like superfamily/Ribonuclease H"/>
    <property type="match status" value="1"/>
</dbReference>
<dbReference type="STRING" id="151549.A0A4C1VP20"/>
<dbReference type="GO" id="GO:0003676">
    <property type="term" value="F:nucleic acid binding"/>
    <property type="evidence" value="ECO:0007669"/>
    <property type="project" value="InterPro"/>
</dbReference>
<dbReference type="EMBL" id="BGZK01000376">
    <property type="protein sequence ID" value="GBP40117.1"/>
    <property type="molecule type" value="Genomic_DNA"/>
</dbReference>
<evidence type="ECO:0008006" key="3">
    <source>
        <dbReference type="Google" id="ProtNLM"/>
    </source>
</evidence>
<protein>
    <recommendedName>
        <fullName evidence="3">Integrase catalytic domain-containing protein</fullName>
    </recommendedName>
</protein>
<proteinExistence type="predicted"/>